<dbReference type="AlphaFoldDB" id="A0A7R9MGK7"/>
<evidence type="ECO:0000313" key="5">
    <source>
        <dbReference type="Proteomes" id="UP000728032"/>
    </source>
</evidence>
<organism evidence="4">
    <name type="scientific">Oppiella nova</name>
    <dbReference type="NCBI Taxonomy" id="334625"/>
    <lineage>
        <taxon>Eukaryota</taxon>
        <taxon>Metazoa</taxon>
        <taxon>Ecdysozoa</taxon>
        <taxon>Arthropoda</taxon>
        <taxon>Chelicerata</taxon>
        <taxon>Arachnida</taxon>
        <taxon>Acari</taxon>
        <taxon>Acariformes</taxon>
        <taxon>Sarcoptiformes</taxon>
        <taxon>Oribatida</taxon>
        <taxon>Brachypylina</taxon>
        <taxon>Oppioidea</taxon>
        <taxon>Oppiidae</taxon>
        <taxon>Oppiella</taxon>
    </lineage>
</organism>
<dbReference type="EMBL" id="OC933265">
    <property type="protein sequence ID" value="CAD7659833.1"/>
    <property type="molecule type" value="Genomic_DNA"/>
</dbReference>
<dbReference type="InterPro" id="IPR035500">
    <property type="entry name" value="NHR-like_dom_sf"/>
</dbReference>
<dbReference type="EMBL" id="CAJPVJ010018440">
    <property type="protein sequence ID" value="CAG2176971.1"/>
    <property type="molecule type" value="Genomic_DNA"/>
</dbReference>
<dbReference type="Gene3D" id="1.10.565.10">
    <property type="entry name" value="Retinoid X Receptor"/>
    <property type="match status" value="1"/>
</dbReference>
<keyword evidence="5" id="KW-1185">Reference proteome</keyword>
<keyword evidence="1" id="KW-0805">Transcription regulation</keyword>
<dbReference type="OrthoDB" id="6352325at2759"/>
<feature type="non-terminal residue" evidence="4">
    <location>
        <position position="72"/>
    </location>
</feature>
<evidence type="ECO:0000256" key="3">
    <source>
        <dbReference type="ARBA" id="ARBA00023170"/>
    </source>
</evidence>
<protein>
    <submittedName>
        <fullName evidence="4">Uncharacterized protein</fullName>
    </submittedName>
</protein>
<sequence length="72" mass="8141">MSQFSDLCEGDKIALLKSGCPKIINLLSVLNFNFEGKFWTVPFECNSDLIMLDLLTTILLFNPNHPSLVHKD</sequence>
<keyword evidence="3" id="KW-0675">Receptor</keyword>
<keyword evidence="2" id="KW-0804">Transcription</keyword>
<gene>
    <name evidence="4" type="ORF">ONB1V03_LOCUS16404</name>
</gene>
<evidence type="ECO:0000256" key="1">
    <source>
        <dbReference type="ARBA" id="ARBA00023015"/>
    </source>
</evidence>
<proteinExistence type="predicted"/>
<reference evidence="4" key="1">
    <citation type="submission" date="2020-11" db="EMBL/GenBank/DDBJ databases">
        <authorList>
            <person name="Tran Van P."/>
        </authorList>
    </citation>
    <scope>NUCLEOTIDE SEQUENCE</scope>
</reference>
<name>A0A7R9MGK7_9ACAR</name>
<dbReference type="Proteomes" id="UP000728032">
    <property type="component" value="Unassembled WGS sequence"/>
</dbReference>
<accession>A0A7R9MGK7</accession>
<evidence type="ECO:0000256" key="2">
    <source>
        <dbReference type="ARBA" id="ARBA00023163"/>
    </source>
</evidence>
<evidence type="ECO:0000313" key="4">
    <source>
        <dbReference type="EMBL" id="CAD7659833.1"/>
    </source>
</evidence>
<dbReference type="SUPFAM" id="SSF48508">
    <property type="entry name" value="Nuclear receptor ligand-binding domain"/>
    <property type="match status" value="1"/>
</dbReference>